<name>A0ABY4HZX6_CHIFI</name>
<feature type="chain" id="PRO_5046368074" description="WWE domain-containing protein" evidence="1">
    <location>
        <begin position="24"/>
        <end position="139"/>
    </location>
</feature>
<reference evidence="2 3" key="1">
    <citation type="submission" date="2022-04" db="EMBL/GenBank/DDBJ databases">
        <title>The arsenic-methylating capacity of Chitinophaga filiformis YT5 during chitin decomposition.</title>
        <authorList>
            <person name="Chen G."/>
            <person name="Liang Y."/>
        </authorList>
    </citation>
    <scope>NUCLEOTIDE SEQUENCE [LARGE SCALE GENOMIC DNA]</scope>
    <source>
        <strain evidence="2 3">YT5</strain>
    </source>
</reference>
<organism evidence="2 3">
    <name type="scientific">Chitinophaga filiformis</name>
    <name type="common">Myxococcus filiformis</name>
    <name type="synonym">Flexibacter filiformis</name>
    <dbReference type="NCBI Taxonomy" id="104663"/>
    <lineage>
        <taxon>Bacteria</taxon>
        <taxon>Pseudomonadati</taxon>
        <taxon>Bacteroidota</taxon>
        <taxon>Chitinophagia</taxon>
        <taxon>Chitinophagales</taxon>
        <taxon>Chitinophagaceae</taxon>
        <taxon>Chitinophaga</taxon>
    </lineage>
</organism>
<protein>
    <recommendedName>
        <fullName evidence="4">WWE domain-containing protein</fullName>
    </recommendedName>
</protein>
<feature type="signal peptide" evidence="1">
    <location>
        <begin position="1"/>
        <end position="23"/>
    </location>
</feature>
<dbReference type="EMBL" id="CP095855">
    <property type="protein sequence ID" value="UPK68955.1"/>
    <property type="molecule type" value="Genomic_DNA"/>
</dbReference>
<evidence type="ECO:0000313" key="2">
    <source>
        <dbReference type="EMBL" id="UPK68955.1"/>
    </source>
</evidence>
<dbReference type="Proteomes" id="UP000830198">
    <property type="component" value="Chromosome"/>
</dbReference>
<gene>
    <name evidence="2" type="ORF">MYF79_28755</name>
</gene>
<evidence type="ECO:0000313" key="3">
    <source>
        <dbReference type="Proteomes" id="UP000830198"/>
    </source>
</evidence>
<evidence type="ECO:0008006" key="4">
    <source>
        <dbReference type="Google" id="ProtNLM"/>
    </source>
</evidence>
<dbReference type="RefSeq" id="WP_247811307.1">
    <property type="nucleotide sequence ID" value="NZ_CP095855.1"/>
</dbReference>
<keyword evidence="3" id="KW-1185">Reference proteome</keyword>
<sequence>MKKSLLPMLGICIFLAVNGNVNAASPHPVYHKYAAEEWSKAKGGIWNGVKGRKNYWYKLDKEAKLWWSTNGKKWTAVDDGMWADKDGHWLKISDAKLMWSADNGASWSEVPEWKWEGPKGEWYKFDKDWTLWVTGGDML</sequence>
<keyword evidence="1" id="KW-0732">Signal</keyword>
<accession>A0ABY4HZX6</accession>
<evidence type="ECO:0000256" key="1">
    <source>
        <dbReference type="SAM" id="SignalP"/>
    </source>
</evidence>
<proteinExistence type="predicted"/>